<keyword evidence="3" id="KW-1185">Reference proteome</keyword>
<feature type="compositionally biased region" description="Basic and acidic residues" evidence="1">
    <location>
        <begin position="100"/>
        <end position="111"/>
    </location>
</feature>
<dbReference type="OrthoDB" id="598142at2"/>
<dbReference type="EMBL" id="CP036525">
    <property type="protein sequence ID" value="QDT06162.1"/>
    <property type="molecule type" value="Genomic_DNA"/>
</dbReference>
<accession>A0A517NGA8</accession>
<evidence type="ECO:0000313" key="2">
    <source>
        <dbReference type="EMBL" id="QDT06162.1"/>
    </source>
</evidence>
<evidence type="ECO:0000256" key="1">
    <source>
        <dbReference type="SAM" id="MobiDB-lite"/>
    </source>
</evidence>
<reference evidence="2 3" key="1">
    <citation type="submission" date="2019-02" db="EMBL/GenBank/DDBJ databases">
        <title>Deep-cultivation of Planctomycetes and their phenomic and genomic characterization uncovers novel biology.</title>
        <authorList>
            <person name="Wiegand S."/>
            <person name="Jogler M."/>
            <person name="Boedeker C."/>
            <person name="Pinto D."/>
            <person name="Vollmers J."/>
            <person name="Rivas-Marin E."/>
            <person name="Kohn T."/>
            <person name="Peeters S.H."/>
            <person name="Heuer A."/>
            <person name="Rast P."/>
            <person name="Oberbeckmann S."/>
            <person name="Bunk B."/>
            <person name="Jeske O."/>
            <person name="Meyerdierks A."/>
            <person name="Storesund J.E."/>
            <person name="Kallscheuer N."/>
            <person name="Luecker S."/>
            <person name="Lage O.M."/>
            <person name="Pohl T."/>
            <person name="Merkel B.J."/>
            <person name="Hornburger P."/>
            <person name="Mueller R.-W."/>
            <person name="Bruemmer F."/>
            <person name="Labrenz M."/>
            <person name="Spormann A.M."/>
            <person name="Op den Camp H."/>
            <person name="Overmann J."/>
            <person name="Amann R."/>
            <person name="Jetten M.S.M."/>
            <person name="Mascher T."/>
            <person name="Medema M.H."/>
            <person name="Devos D.P."/>
            <person name="Kaster A.-K."/>
            <person name="Ovreas L."/>
            <person name="Rohde M."/>
            <person name="Galperin M.Y."/>
            <person name="Jogler C."/>
        </authorList>
    </citation>
    <scope>NUCLEOTIDE SEQUENCE [LARGE SCALE GENOMIC DNA]</scope>
    <source>
        <strain evidence="2 3">K22_7</strain>
    </source>
</reference>
<evidence type="ECO:0008006" key="4">
    <source>
        <dbReference type="Google" id="ProtNLM"/>
    </source>
</evidence>
<dbReference type="KEGG" id="rlc:K227x_45700"/>
<evidence type="ECO:0000313" key="3">
    <source>
        <dbReference type="Proteomes" id="UP000318538"/>
    </source>
</evidence>
<protein>
    <recommendedName>
        <fullName evidence="4">DUF3127 domain-containing protein</fullName>
    </recommendedName>
</protein>
<dbReference type="Pfam" id="PF11325">
    <property type="entry name" value="DUF3127"/>
    <property type="match status" value="1"/>
</dbReference>
<dbReference type="Gene3D" id="2.40.50.140">
    <property type="entry name" value="Nucleic acid-binding proteins"/>
    <property type="match status" value="1"/>
</dbReference>
<dbReference type="SUPFAM" id="SSF50249">
    <property type="entry name" value="Nucleic acid-binding proteins"/>
    <property type="match status" value="1"/>
</dbReference>
<sequence length="126" mass="14283">MSDSKVTGVVHLIEETKTYGAKGFRKRMVVLEQDKGSFTNYVPVEFTRDSCDTVDELKVGDEVEVQYRLNGRRWQKDEQSEVRFFVNVEAMSFRITGDGAHSDSMSERVSDPNDAFSEAGDDEAPF</sequence>
<proteinExistence type="predicted"/>
<feature type="region of interest" description="Disordered" evidence="1">
    <location>
        <begin position="97"/>
        <end position="126"/>
    </location>
</feature>
<dbReference type="RefSeq" id="WP_145172638.1">
    <property type="nucleotide sequence ID" value="NZ_CP036525.1"/>
</dbReference>
<dbReference type="Proteomes" id="UP000318538">
    <property type="component" value="Chromosome"/>
</dbReference>
<dbReference type="AlphaFoldDB" id="A0A517NGA8"/>
<dbReference type="InterPro" id="IPR012340">
    <property type="entry name" value="NA-bd_OB-fold"/>
</dbReference>
<dbReference type="InterPro" id="IPR021474">
    <property type="entry name" value="DUF3127"/>
</dbReference>
<gene>
    <name evidence="2" type="ORF">K227x_45700</name>
</gene>
<organism evidence="2 3">
    <name type="scientific">Rubripirellula lacrimiformis</name>
    <dbReference type="NCBI Taxonomy" id="1930273"/>
    <lineage>
        <taxon>Bacteria</taxon>
        <taxon>Pseudomonadati</taxon>
        <taxon>Planctomycetota</taxon>
        <taxon>Planctomycetia</taxon>
        <taxon>Pirellulales</taxon>
        <taxon>Pirellulaceae</taxon>
        <taxon>Rubripirellula</taxon>
    </lineage>
</organism>
<name>A0A517NGA8_9BACT</name>